<organism evidence="3 4">
    <name type="scientific">Lasiodiplodia theobromae</name>
    <dbReference type="NCBI Taxonomy" id="45133"/>
    <lineage>
        <taxon>Eukaryota</taxon>
        <taxon>Fungi</taxon>
        <taxon>Dikarya</taxon>
        <taxon>Ascomycota</taxon>
        <taxon>Pezizomycotina</taxon>
        <taxon>Dothideomycetes</taxon>
        <taxon>Dothideomycetes incertae sedis</taxon>
        <taxon>Botryosphaeriales</taxon>
        <taxon>Botryosphaeriaceae</taxon>
        <taxon>Lasiodiplodia</taxon>
    </lineage>
</organism>
<dbReference type="GO" id="GO:0004523">
    <property type="term" value="F:RNA-DNA hybrid ribonuclease activity"/>
    <property type="evidence" value="ECO:0007669"/>
    <property type="project" value="InterPro"/>
</dbReference>
<evidence type="ECO:0000313" key="3">
    <source>
        <dbReference type="EMBL" id="KAB2572320.1"/>
    </source>
</evidence>
<feature type="compositionally biased region" description="Acidic residues" evidence="1">
    <location>
        <begin position="424"/>
        <end position="434"/>
    </location>
</feature>
<feature type="domain" description="RNase H type-1" evidence="2">
    <location>
        <begin position="159"/>
        <end position="313"/>
    </location>
</feature>
<feature type="region of interest" description="Disordered" evidence="1">
    <location>
        <begin position="400"/>
        <end position="444"/>
    </location>
</feature>
<name>A0A5N5D3R6_9PEZI</name>
<gene>
    <name evidence="3" type="ORF">DBV05_g9024</name>
</gene>
<dbReference type="PROSITE" id="PS50879">
    <property type="entry name" value="RNASE_H_1"/>
    <property type="match status" value="1"/>
</dbReference>
<reference evidence="3 4" key="1">
    <citation type="journal article" date="2019" name="Sci. Rep.">
        <title>A multi-omics analysis of the grapevine pathogen Lasiodiplodia theobromae reveals that temperature affects the expression of virulence- and pathogenicity-related genes.</title>
        <authorList>
            <person name="Felix C."/>
            <person name="Meneses R."/>
            <person name="Goncalves M.F.M."/>
            <person name="Tilleman L."/>
            <person name="Duarte A.S."/>
            <person name="Jorrin-Novo J.V."/>
            <person name="Van de Peer Y."/>
            <person name="Deforce D."/>
            <person name="Van Nieuwerburgh F."/>
            <person name="Esteves A.C."/>
            <person name="Alves A."/>
        </authorList>
    </citation>
    <scope>NUCLEOTIDE SEQUENCE [LARGE SCALE GENOMIC DNA]</scope>
    <source>
        <strain evidence="3 4">LA-SOL3</strain>
    </source>
</reference>
<dbReference type="Proteomes" id="UP000325902">
    <property type="component" value="Unassembled WGS sequence"/>
</dbReference>
<proteinExistence type="predicted"/>
<dbReference type="InterPro" id="IPR012337">
    <property type="entry name" value="RNaseH-like_sf"/>
</dbReference>
<dbReference type="OrthoDB" id="3548481at2759"/>
<keyword evidence="4" id="KW-1185">Reference proteome</keyword>
<feature type="compositionally biased region" description="Basic and acidic residues" evidence="1">
    <location>
        <begin position="321"/>
        <end position="346"/>
    </location>
</feature>
<evidence type="ECO:0000313" key="4">
    <source>
        <dbReference type="Proteomes" id="UP000325902"/>
    </source>
</evidence>
<dbReference type="SUPFAM" id="SSF53098">
    <property type="entry name" value="Ribonuclease H-like"/>
    <property type="match status" value="1"/>
</dbReference>
<dbReference type="GO" id="GO:0003676">
    <property type="term" value="F:nucleic acid binding"/>
    <property type="evidence" value="ECO:0007669"/>
    <property type="project" value="InterPro"/>
</dbReference>
<feature type="compositionally biased region" description="Basic and acidic residues" evidence="1">
    <location>
        <begin position="15"/>
        <end position="29"/>
    </location>
</feature>
<feature type="region of interest" description="Disordered" evidence="1">
    <location>
        <begin position="303"/>
        <end position="368"/>
    </location>
</feature>
<feature type="compositionally biased region" description="Polar residues" evidence="1">
    <location>
        <begin position="95"/>
        <end position="109"/>
    </location>
</feature>
<evidence type="ECO:0000259" key="2">
    <source>
        <dbReference type="PROSITE" id="PS50879"/>
    </source>
</evidence>
<dbReference type="Pfam" id="PF00075">
    <property type="entry name" value="RNase_H"/>
    <property type="match status" value="1"/>
</dbReference>
<feature type="region of interest" description="Disordered" evidence="1">
    <location>
        <begin position="1"/>
        <end position="134"/>
    </location>
</feature>
<dbReference type="Gene3D" id="3.30.420.10">
    <property type="entry name" value="Ribonuclease H-like superfamily/Ribonuclease H"/>
    <property type="match status" value="1"/>
</dbReference>
<sequence>MEPLWGSSIPQSSDGEPHDSRACSDEPVRIEPALALTDPDVAEETRPRRATPDALTLEASLETEIRTDTLSQPEEAPAPPSPSSPRFIFPHPTPGHTSNEASSAFTQTPCGRKSESRSYKKRIKSSHPQLTRSYPGSIIIDDAKPAIEEGQRAGTIHQSEGEIYMFVDASTDTKEGSGIGIVYRRDTMNSAWTEISETLVDLKDSNHGEAAALATGIEHFDAEFGQDPSVKGLTALTDSEGSLLSVQRHEADPSLAHSPNLMKKYAQKIHEATLKLLELGKTVTLRWTKGHGSGKQRVEGNVRADALARSANPGIKKRKDEKKARQERMKEQRRDLQAMRRRERGAARLAAKGYEPNTQNTTDAPIRDSKEDRLASIMEAHQRTLDAILAAHNVTLAHISRVAEEDEQPQTPVESTSGKRKRDEDEDEDADTDEGLPTSKKLRP</sequence>
<protein>
    <recommendedName>
        <fullName evidence="2">RNase H type-1 domain-containing protein</fullName>
    </recommendedName>
</protein>
<dbReference type="EMBL" id="VCHE01000081">
    <property type="protein sequence ID" value="KAB2572320.1"/>
    <property type="molecule type" value="Genomic_DNA"/>
</dbReference>
<evidence type="ECO:0000256" key="1">
    <source>
        <dbReference type="SAM" id="MobiDB-lite"/>
    </source>
</evidence>
<dbReference type="AlphaFoldDB" id="A0A5N5D3R6"/>
<dbReference type="InterPro" id="IPR002156">
    <property type="entry name" value="RNaseH_domain"/>
</dbReference>
<accession>A0A5N5D3R6</accession>
<dbReference type="InterPro" id="IPR036397">
    <property type="entry name" value="RNaseH_sf"/>
</dbReference>
<comment type="caution">
    <text evidence="3">The sequence shown here is derived from an EMBL/GenBank/DDBJ whole genome shotgun (WGS) entry which is preliminary data.</text>
</comment>